<dbReference type="Proteomes" id="UP000824176">
    <property type="component" value="Unassembled WGS sequence"/>
</dbReference>
<keyword evidence="1" id="KW-1133">Transmembrane helix</keyword>
<feature type="transmembrane region" description="Helical" evidence="1">
    <location>
        <begin position="36"/>
        <end position="59"/>
    </location>
</feature>
<feature type="transmembrane region" description="Helical" evidence="1">
    <location>
        <begin position="140"/>
        <end position="168"/>
    </location>
</feature>
<name>A0A9D2GT01_9BACT</name>
<accession>A0A9D2GT01</accession>
<keyword evidence="1" id="KW-0812">Transmembrane</keyword>
<evidence type="ECO:0000256" key="1">
    <source>
        <dbReference type="SAM" id="Phobius"/>
    </source>
</evidence>
<dbReference type="EMBL" id="DXAQ01000023">
    <property type="protein sequence ID" value="HIZ88614.1"/>
    <property type="molecule type" value="Genomic_DNA"/>
</dbReference>
<reference evidence="2" key="1">
    <citation type="journal article" date="2021" name="PeerJ">
        <title>Extensive microbial diversity within the chicken gut microbiome revealed by metagenomics and culture.</title>
        <authorList>
            <person name="Gilroy R."/>
            <person name="Ravi A."/>
            <person name="Getino M."/>
            <person name="Pursley I."/>
            <person name="Horton D.L."/>
            <person name="Alikhan N.F."/>
            <person name="Baker D."/>
            <person name="Gharbi K."/>
            <person name="Hall N."/>
            <person name="Watson M."/>
            <person name="Adriaenssens E.M."/>
            <person name="Foster-Nyarko E."/>
            <person name="Jarju S."/>
            <person name="Secka A."/>
            <person name="Antonio M."/>
            <person name="Oren A."/>
            <person name="Chaudhuri R.R."/>
            <person name="La Ragione R."/>
            <person name="Hildebrand F."/>
            <person name="Pallen M.J."/>
        </authorList>
    </citation>
    <scope>NUCLEOTIDE SEQUENCE</scope>
    <source>
        <strain evidence="2">ChiW4-1371</strain>
    </source>
</reference>
<proteinExistence type="predicted"/>
<protein>
    <submittedName>
        <fullName evidence="2">Uncharacterized protein</fullName>
    </submittedName>
</protein>
<feature type="transmembrane region" description="Helical" evidence="1">
    <location>
        <begin position="71"/>
        <end position="94"/>
    </location>
</feature>
<comment type="caution">
    <text evidence="2">The sequence shown here is derived from an EMBL/GenBank/DDBJ whole genome shotgun (WGS) entry which is preliminary data.</text>
</comment>
<reference evidence="2" key="2">
    <citation type="submission" date="2021-04" db="EMBL/GenBank/DDBJ databases">
        <authorList>
            <person name="Gilroy R."/>
        </authorList>
    </citation>
    <scope>NUCLEOTIDE SEQUENCE</scope>
    <source>
        <strain evidence="2">ChiW4-1371</strain>
    </source>
</reference>
<sequence>MDLSLNRVLRIFILSILTAFIPFSILSYMWGGYHNVSIRVTVVIFIVNTLPCIIINILYHRYESIKEWLSSFYFFITFFLSFIIIMISGIRLLNGNYFDYLAGFIILFMLAESMSVFIYVTYIFIKFIKEKYELFLYEKVIFLFTGIIFANFIIIFSALSSGFIIYLFD</sequence>
<gene>
    <name evidence="2" type="ORF">H9804_01610</name>
</gene>
<evidence type="ECO:0000313" key="2">
    <source>
        <dbReference type="EMBL" id="HIZ88614.1"/>
    </source>
</evidence>
<organism evidence="2 3">
    <name type="scientific">Candidatus Mucispirillum faecigallinarum</name>
    <dbReference type="NCBI Taxonomy" id="2838699"/>
    <lineage>
        <taxon>Bacteria</taxon>
        <taxon>Pseudomonadati</taxon>
        <taxon>Deferribacterota</taxon>
        <taxon>Deferribacteres</taxon>
        <taxon>Deferribacterales</taxon>
        <taxon>Mucispirillaceae</taxon>
        <taxon>Mucispirillum</taxon>
    </lineage>
</organism>
<feature type="transmembrane region" description="Helical" evidence="1">
    <location>
        <begin position="12"/>
        <end position="30"/>
    </location>
</feature>
<dbReference type="AlphaFoldDB" id="A0A9D2GT01"/>
<evidence type="ECO:0000313" key="3">
    <source>
        <dbReference type="Proteomes" id="UP000824176"/>
    </source>
</evidence>
<feature type="transmembrane region" description="Helical" evidence="1">
    <location>
        <begin position="100"/>
        <end position="128"/>
    </location>
</feature>
<keyword evidence="1" id="KW-0472">Membrane</keyword>